<evidence type="ECO:0000313" key="5">
    <source>
        <dbReference type="Proteomes" id="UP000441399"/>
    </source>
</evidence>
<name>A0A5S9N5W7_9GAMM</name>
<evidence type="ECO:0000313" key="4">
    <source>
        <dbReference type="Proteomes" id="UP000434580"/>
    </source>
</evidence>
<dbReference type="OrthoDB" id="5616034at2"/>
<dbReference type="CDD" id="cd09030">
    <property type="entry name" value="DUF1425"/>
    <property type="match status" value="1"/>
</dbReference>
<dbReference type="PROSITE" id="PS51257">
    <property type="entry name" value="PROKAR_LIPOPROTEIN"/>
    <property type="match status" value="1"/>
</dbReference>
<dbReference type="Gene3D" id="2.60.40.3230">
    <property type="match status" value="1"/>
</dbReference>
<keyword evidence="1" id="KW-0732">Signal</keyword>
<dbReference type="AlphaFoldDB" id="A0A5S9N5W7"/>
<reference evidence="4 5" key="1">
    <citation type="submission" date="2019-11" db="EMBL/GenBank/DDBJ databases">
        <authorList>
            <person name="Holert J."/>
        </authorList>
    </citation>
    <scope>NUCLEOTIDE SEQUENCE [LARGE SCALE GENOMIC DNA]</scope>
    <source>
        <strain evidence="2">BC5_2</strain>
        <strain evidence="3">SB11_3</strain>
    </source>
</reference>
<evidence type="ECO:0000313" key="2">
    <source>
        <dbReference type="EMBL" id="CAA0084329.1"/>
    </source>
</evidence>
<dbReference type="Pfam" id="PF07233">
    <property type="entry name" value="DUF1425"/>
    <property type="match status" value="1"/>
</dbReference>
<proteinExistence type="predicted"/>
<evidence type="ECO:0000313" key="3">
    <source>
        <dbReference type="EMBL" id="CAA0115593.1"/>
    </source>
</evidence>
<keyword evidence="5" id="KW-1185">Reference proteome</keyword>
<dbReference type="Proteomes" id="UP000434580">
    <property type="component" value="Unassembled WGS sequence"/>
</dbReference>
<evidence type="ECO:0008006" key="6">
    <source>
        <dbReference type="Google" id="ProtNLM"/>
    </source>
</evidence>
<dbReference type="Proteomes" id="UP000441399">
    <property type="component" value="Unassembled WGS sequence"/>
</dbReference>
<feature type="signal peptide" evidence="1">
    <location>
        <begin position="1"/>
        <end position="29"/>
    </location>
</feature>
<dbReference type="InterPro" id="IPR038483">
    <property type="entry name" value="YcfL-like_sf"/>
</dbReference>
<dbReference type="EMBL" id="CACSIO010000023">
    <property type="protein sequence ID" value="CAA0115593.1"/>
    <property type="molecule type" value="Genomic_DNA"/>
</dbReference>
<dbReference type="InterPro" id="IPR010824">
    <property type="entry name" value="DUF1425"/>
</dbReference>
<sequence>MFPKTLRNGLLLLLTALALVACSSTGSKKAPPAVQVSNPQADRYVSIGNMLHRLKGDIMQFSVEVQNKANNTVKLQYKFKFFDADGFEVASQGRPWAPLVLHAKETTNVQAVAPDMSVKSAKLFIRE</sequence>
<protein>
    <recommendedName>
        <fullName evidence="6">DUF1425 domain-containing protein</fullName>
    </recommendedName>
</protein>
<accession>A0A5S9N5W7</accession>
<organism evidence="2 4">
    <name type="scientific">BD1-7 clade bacterium</name>
    <dbReference type="NCBI Taxonomy" id="2029982"/>
    <lineage>
        <taxon>Bacteria</taxon>
        <taxon>Pseudomonadati</taxon>
        <taxon>Pseudomonadota</taxon>
        <taxon>Gammaproteobacteria</taxon>
        <taxon>Cellvibrionales</taxon>
        <taxon>Spongiibacteraceae</taxon>
        <taxon>BD1-7 clade</taxon>
    </lineage>
</organism>
<feature type="chain" id="PRO_5036372846" description="DUF1425 domain-containing protein" evidence="1">
    <location>
        <begin position="30"/>
        <end position="127"/>
    </location>
</feature>
<gene>
    <name evidence="2" type="ORF">DPBNPPHM_00707</name>
    <name evidence="3" type="ORF">OPDIPICF_01751</name>
</gene>
<dbReference type="EMBL" id="CACSII010000001">
    <property type="protein sequence ID" value="CAA0084329.1"/>
    <property type="molecule type" value="Genomic_DNA"/>
</dbReference>
<evidence type="ECO:0000256" key="1">
    <source>
        <dbReference type="SAM" id="SignalP"/>
    </source>
</evidence>